<dbReference type="RefSeq" id="XP_056651124.1">
    <property type="nucleotide sequence ID" value="XM_056795146.1"/>
</dbReference>
<dbReference type="GO" id="GO:0030317">
    <property type="term" value="P:flagellated sperm motility"/>
    <property type="evidence" value="ECO:0007669"/>
    <property type="project" value="UniProtKB-UniRule"/>
</dbReference>
<dbReference type="GO" id="GO:0015630">
    <property type="term" value="C:microtubule cytoskeleton"/>
    <property type="evidence" value="ECO:0000318"/>
    <property type="project" value="GO_Central"/>
</dbReference>
<evidence type="ECO:0000256" key="6">
    <source>
        <dbReference type="ARBA" id="ARBA00022701"/>
    </source>
</evidence>
<keyword evidence="11" id="KW-0206">Cytoskeleton</keyword>
<dbReference type="GO" id="GO:0060271">
    <property type="term" value="P:cilium assembly"/>
    <property type="evidence" value="ECO:0000318"/>
    <property type="project" value="GO_Central"/>
</dbReference>
<dbReference type="eggNOG" id="KOG2685">
    <property type="taxonomic scope" value="Eukaryota"/>
</dbReference>
<dbReference type="Ensembl" id="ENSMODT00000022685.4">
    <property type="protein sequence ID" value="ENSMODP00000022295.3"/>
    <property type="gene ID" value="ENSMODG00000017883.4"/>
</dbReference>
<evidence type="ECO:0000256" key="10">
    <source>
        <dbReference type="ARBA" id="ARBA00023069"/>
    </source>
</evidence>
<dbReference type="InterPro" id="IPR000435">
    <property type="entry name" value="Tektins"/>
</dbReference>
<reference evidence="17 18" key="1">
    <citation type="journal article" date="2007" name="Nature">
        <title>Genome of the marsupial Monodelphis domestica reveals innovation in non-coding sequences.</title>
        <authorList>
            <person name="Mikkelsen T.S."/>
            <person name="Wakefield M.J."/>
            <person name="Aken B."/>
            <person name="Amemiya C.T."/>
            <person name="Chang J.L."/>
            <person name="Duke S."/>
            <person name="Garber M."/>
            <person name="Gentles A.J."/>
            <person name="Goodstadt L."/>
            <person name="Heger A."/>
            <person name="Jurka J."/>
            <person name="Kamal M."/>
            <person name="Mauceli E."/>
            <person name="Searle S.M."/>
            <person name="Sharpe T."/>
            <person name="Baker M.L."/>
            <person name="Batzer M.A."/>
            <person name="Benos P.V."/>
            <person name="Belov K."/>
            <person name="Clamp M."/>
            <person name="Cook A."/>
            <person name="Cuff J."/>
            <person name="Das R."/>
            <person name="Davidow L."/>
            <person name="Deakin J.E."/>
            <person name="Fazzari M.J."/>
            <person name="Glass J.L."/>
            <person name="Grabherr M."/>
            <person name="Greally J.M."/>
            <person name="Gu W."/>
            <person name="Hore T.A."/>
            <person name="Huttley G.A."/>
            <person name="Kleber M."/>
            <person name="Jirtle R.L."/>
            <person name="Koina E."/>
            <person name="Lee J.T."/>
            <person name="Mahony S."/>
            <person name="Marra M.A."/>
            <person name="Miller R.D."/>
            <person name="Nicholls R.D."/>
            <person name="Oda M."/>
            <person name="Papenfuss A.T."/>
            <person name="Parra Z.E."/>
            <person name="Pollock D.D."/>
            <person name="Ray D.A."/>
            <person name="Schein J.E."/>
            <person name="Speed T.P."/>
            <person name="Thompson K."/>
            <person name="VandeBerg J.L."/>
            <person name="Wade C.M."/>
            <person name="Walker J.A."/>
            <person name="Waters P.D."/>
            <person name="Webber C."/>
            <person name="Weidman J.R."/>
            <person name="Xie X."/>
            <person name="Zody M.C."/>
            <person name="Baldwin J."/>
            <person name="Abdouelleil A."/>
            <person name="Abdulkadir J."/>
            <person name="Abebe A."/>
            <person name="Abera B."/>
            <person name="Abreu J."/>
            <person name="Acer S.C."/>
            <person name="Aftuck L."/>
            <person name="Alexander A."/>
            <person name="An P."/>
            <person name="Anderson E."/>
            <person name="Anderson S."/>
            <person name="Arachi H."/>
            <person name="Azer M."/>
            <person name="Bachantsang P."/>
            <person name="Barry A."/>
            <person name="Bayul T."/>
            <person name="Berlin A."/>
            <person name="Bessette D."/>
            <person name="Bloom T."/>
            <person name="Bloom T."/>
            <person name="Boguslavskiy L."/>
            <person name="Bonnet C."/>
            <person name="Boukhgalter B."/>
            <person name="Bourzgui I."/>
            <person name="Brown A."/>
            <person name="Cahill P."/>
            <person name="Channer S."/>
            <person name="Cheshatsang Y."/>
            <person name="Chuda L."/>
            <person name="Citroen M."/>
            <person name="Collymore A."/>
            <person name="Cooke P."/>
            <person name="Costello M."/>
            <person name="D'Aco K."/>
            <person name="Daza R."/>
            <person name="De Haan G."/>
            <person name="DeGray S."/>
            <person name="DeMaso C."/>
            <person name="Dhargay N."/>
            <person name="Dooley K."/>
            <person name="Dooley E."/>
            <person name="Doricent M."/>
            <person name="Dorje P."/>
            <person name="Dorjee K."/>
            <person name="Dupes A."/>
            <person name="Elong R."/>
            <person name="Falk J."/>
            <person name="Farina A."/>
            <person name="Faro S."/>
            <person name="Ferguson D."/>
            <person name="Fisher S."/>
            <person name="Foley C.D."/>
            <person name="Franke A."/>
            <person name="Friedrich D."/>
            <person name="Gadbois L."/>
            <person name="Gearin G."/>
            <person name="Gearin C.R."/>
            <person name="Giannoukos G."/>
            <person name="Goode T."/>
            <person name="Graham J."/>
            <person name="Grandbois E."/>
            <person name="Grewal S."/>
            <person name="Gyaltsen K."/>
            <person name="Hafez N."/>
            <person name="Hagos B."/>
            <person name="Hall J."/>
            <person name="Henson C."/>
            <person name="Hollinger A."/>
            <person name="Honan T."/>
            <person name="Huard M.D."/>
            <person name="Hughes L."/>
            <person name="Hurhula B."/>
            <person name="Husby M.E."/>
            <person name="Kamat A."/>
            <person name="Kanga B."/>
            <person name="Kashin S."/>
            <person name="Khazanovich D."/>
            <person name="Kisner P."/>
            <person name="Lance K."/>
            <person name="Lara M."/>
            <person name="Lee W."/>
            <person name="Lennon N."/>
            <person name="Letendre F."/>
            <person name="LeVine R."/>
            <person name="Lipovsky A."/>
            <person name="Liu X."/>
            <person name="Liu J."/>
            <person name="Liu S."/>
            <person name="Lokyitsang T."/>
            <person name="Lokyitsang Y."/>
            <person name="Lubonja R."/>
            <person name="Lui A."/>
            <person name="MacDonald P."/>
            <person name="Magnisalis V."/>
            <person name="Maru K."/>
            <person name="Matthews C."/>
            <person name="McCusker W."/>
            <person name="McDonough S."/>
            <person name="Mehta T."/>
            <person name="Meldrim J."/>
            <person name="Meneus L."/>
            <person name="Mihai O."/>
            <person name="Mihalev A."/>
            <person name="Mihova T."/>
            <person name="Mittelman R."/>
            <person name="Mlenga V."/>
            <person name="Montmayeur A."/>
            <person name="Mulrain L."/>
            <person name="Navidi A."/>
            <person name="Naylor J."/>
            <person name="Negash T."/>
            <person name="Nguyen T."/>
            <person name="Nguyen N."/>
            <person name="Nicol R."/>
            <person name="Norbu C."/>
            <person name="Norbu N."/>
            <person name="Novod N."/>
            <person name="O'Neill B."/>
            <person name="Osman S."/>
            <person name="Markiewicz E."/>
            <person name="Oyono O.L."/>
            <person name="Patti C."/>
            <person name="Phunkhang P."/>
            <person name="Pierre F."/>
            <person name="Priest M."/>
            <person name="Raghuraman S."/>
            <person name="Rege F."/>
            <person name="Reyes R."/>
            <person name="Rise C."/>
            <person name="Rogov P."/>
            <person name="Ross K."/>
            <person name="Ryan E."/>
            <person name="Settipalli S."/>
            <person name="Shea T."/>
            <person name="Sherpa N."/>
            <person name="Shi L."/>
            <person name="Shih D."/>
            <person name="Sparrow T."/>
            <person name="Spaulding J."/>
            <person name="Stalker J."/>
            <person name="Stange-Thomann N."/>
            <person name="Stavropoulos S."/>
            <person name="Stone C."/>
            <person name="Strader C."/>
            <person name="Tesfaye S."/>
            <person name="Thomson T."/>
            <person name="Thoulutsang Y."/>
            <person name="Thoulutsang D."/>
            <person name="Topham K."/>
            <person name="Topping I."/>
            <person name="Tsamla T."/>
            <person name="Vassiliev H."/>
            <person name="Vo A."/>
            <person name="Wangchuk T."/>
            <person name="Wangdi T."/>
            <person name="Weiand M."/>
            <person name="Wilkinson J."/>
            <person name="Wilson A."/>
            <person name="Yadav S."/>
            <person name="Young G."/>
            <person name="Yu Q."/>
            <person name="Zembek L."/>
            <person name="Zhong D."/>
            <person name="Zimmer A."/>
            <person name="Zwirko Z."/>
            <person name="Jaffe D.B."/>
            <person name="Alvarez P."/>
            <person name="Brockman W."/>
            <person name="Butler J."/>
            <person name="Chin C."/>
            <person name="Gnerre S."/>
            <person name="MacCallum I."/>
            <person name="Graves J.A."/>
            <person name="Ponting C.P."/>
            <person name="Breen M."/>
            <person name="Samollow P.B."/>
            <person name="Lander E.S."/>
            <person name="Lindblad-Toh K."/>
        </authorList>
    </citation>
    <scope>NUCLEOTIDE SEQUENCE [LARGE SCALE GENOMIC DNA]</scope>
</reference>
<dbReference type="GO" id="GO:0036126">
    <property type="term" value="C:sperm flagellum"/>
    <property type="evidence" value="ECO:0007669"/>
    <property type="project" value="Ensembl"/>
</dbReference>
<evidence type="ECO:0000256" key="5">
    <source>
        <dbReference type="ARBA" id="ARBA00022553"/>
    </source>
</evidence>
<evidence type="ECO:0000313" key="18">
    <source>
        <dbReference type="Proteomes" id="UP000002280"/>
    </source>
</evidence>
<dbReference type="Proteomes" id="UP000002280">
    <property type="component" value="Chromosome 4"/>
</dbReference>
<feature type="coiled-coil region" evidence="16">
    <location>
        <begin position="342"/>
        <end position="369"/>
    </location>
</feature>
<dbReference type="STRING" id="13616.ENSMODP00000022295"/>
<evidence type="ECO:0000256" key="15">
    <source>
        <dbReference type="RuleBase" id="RU367040"/>
    </source>
</evidence>
<keyword evidence="10 15" id="KW-0969">Cilium</keyword>
<keyword evidence="6" id="KW-0493">Microtubule</keyword>
<comment type="subunit">
    <text evidence="14">Microtubule inner protein component of sperm flagellar doublet microtubules. May interact with CCDC172.</text>
</comment>
<gene>
    <name evidence="17" type="primary">TEKT2</name>
</gene>
<keyword evidence="12 15" id="KW-0966">Cell projection</keyword>
<keyword evidence="4" id="KW-0963">Cytoplasm</keyword>
<dbReference type="GeneID" id="100024263"/>
<dbReference type="InParanoid" id="F7GFM8"/>
<dbReference type="AlphaFoldDB" id="F7GFM8"/>
<sequence length="430" mass="50126">MATLSEKPGERFRLPDWHINRQLLSSNAERQRDASHIIRQEARILRNDTNNQTIWDERDNQTRLSEHIESVDRWKEILDKSLSDMDAEIDNLTQTKEVAERALQGKNLPLDVTIECLTLRESRRDIDVVKDSVEEELHKEVEVIDTAKQALQQRVREAFEQLCLLQEARQQLNCDHRSKMEALEIDRTCLSLSVNSPNISLKVNPTRIPNGCCTIQQWDEYSHYNKDRAEAEAKSSTDLREAIALTITETNNELEAQRVATEFAFRKWMRELEKALNELRWQEKNTLEEIADLEEDIRQLEEDLHIKMRNLKLAHTRLETRTCRPSMELCRDQVQYGLTDEVHQLEATIAALKQKLAQTQATLDALYKHLSRIQSDIACKSNSLMLDTKCMDIRRKLTVPAEKYVPEVDTFNRTTNRTLSPLKSRQLELA</sequence>
<dbReference type="Bgee" id="ENSMODG00000017883">
    <property type="expression patterns" value="Expressed in testis and 12 other cell types or tissues"/>
</dbReference>
<feature type="coiled-coil region" evidence="16">
    <location>
        <begin position="265"/>
        <end position="310"/>
    </location>
</feature>
<feature type="coiled-coil region" evidence="16">
    <location>
        <begin position="75"/>
        <end position="102"/>
    </location>
</feature>
<evidence type="ECO:0000256" key="8">
    <source>
        <dbReference type="ARBA" id="ARBA00022846"/>
    </source>
</evidence>
<dbReference type="GeneTree" id="ENSGT00950000182894"/>
<keyword evidence="7" id="KW-0832">Ubl conjugation</keyword>
<comment type="subcellular location">
    <subcellularLocation>
        <location evidence="15">Cytoplasm</location>
        <location evidence="15">Cytoskeleton</location>
        <location evidence="15">Cilium axoneme</location>
    </subcellularLocation>
    <subcellularLocation>
        <location evidence="2">Cytoplasm</location>
        <location evidence="2">Cytoskeleton</location>
        <location evidence="2">Flagellum axoneme</location>
    </subcellularLocation>
    <subcellularLocation>
        <location evidence="1">Cytoplasm</location>
        <location evidence="1">Cytoskeleton</location>
        <location evidence="1">Microtubule organizing center</location>
    </subcellularLocation>
</comment>
<dbReference type="GO" id="GO:0160111">
    <property type="term" value="C:axonemal A tubule inner sheath"/>
    <property type="evidence" value="ECO:0007669"/>
    <property type="project" value="Ensembl"/>
</dbReference>
<evidence type="ECO:0000256" key="1">
    <source>
        <dbReference type="ARBA" id="ARBA00004267"/>
    </source>
</evidence>
<reference evidence="17" key="2">
    <citation type="submission" date="2025-08" db="UniProtKB">
        <authorList>
            <consortium name="Ensembl"/>
        </authorList>
    </citation>
    <scope>IDENTIFICATION</scope>
</reference>
<evidence type="ECO:0000256" key="2">
    <source>
        <dbReference type="ARBA" id="ARBA00004611"/>
    </source>
</evidence>
<evidence type="ECO:0000256" key="14">
    <source>
        <dbReference type="ARBA" id="ARBA00046707"/>
    </source>
</evidence>
<evidence type="ECO:0000256" key="3">
    <source>
        <dbReference type="ARBA" id="ARBA00007209"/>
    </source>
</evidence>
<keyword evidence="8 15" id="KW-0282">Flagellum</keyword>
<evidence type="ECO:0000256" key="13">
    <source>
        <dbReference type="ARBA" id="ARBA00046197"/>
    </source>
</evidence>
<dbReference type="RefSeq" id="XP_007492861.1">
    <property type="nucleotide sequence ID" value="XM_007492799.3"/>
</dbReference>
<evidence type="ECO:0000256" key="16">
    <source>
        <dbReference type="SAM" id="Coils"/>
    </source>
</evidence>
<dbReference type="CTD" id="27285"/>
<evidence type="ECO:0000256" key="7">
    <source>
        <dbReference type="ARBA" id="ARBA00022843"/>
    </source>
</evidence>
<comment type="function">
    <text evidence="15">Microtubule inner protein (MIP) part of the dynein-decorated doublet microtubules (DMTs) in cilia and flagellar axoneme. Forms filamentous polymers in the walls of ciliary and flagellar microtubules. Required for normal sperm mobility.</text>
</comment>
<dbReference type="PANTHER" id="PTHR19960">
    <property type="entry name" value="TEKTIN"/>
    <property type="match status" value="1"/>
</dbReference>
<keyword evidence="5" id="KW-0597">Phosphoprotein</keyword>
<dbReference type="KEGG" id="mdo:100024263"/>
<protein>
    <recommendedName>
        <fullName evidence="15">Tektin</fullName>
    </recommendedName>
</protein>
<dbReference type="RefSeq" id="XP_001364277.1">
    <property type="nucleotide sequence ID" value="XM_001364240.4"/>
</dbReference>
<dbReference type="OMA" id="FDHRGKM"/>
<dbReference type="PRINTS" id="PR00511">
    <property type="entry name" value="TEKTIN"/>
</dbReference>
<dbReference type="RefSeq" id="XP_007492860.1">
    <property type="nucleotide sequence ID" value="XM_007492798.3"/>
</dbReference>
<reference evidence="17" key="3">
    <citation type="submission" date="2025-09" db="UniProtKB">
        <authorList>
            <consortium name="Ensembl"/>
        </authorList>
    </citation>
    <scope>IDENTIFICATION</scope>
</reference>
<keyword evidence="9 16" id="KW-0175">Coiled coil</keyword>
<name>F7GFM8_MONDO</name>
<dbReference type="HOGENOM" id="CLU_033588_0_0_1"/>
<evidence type="ECO:0000256" key="11">
    <source>
        <dbReference type="ARBA" id="ARBA00023212"/>
    </source>
</evidence>
<dbReference type="OrthoDB" id="440745at2759"/>
<organism evidence="17 18">
    <name type="scientific">Monodelphis domestica</name>
    <name type="common">Gray short-tailed opossum</name>
    <dbReference type="NCBI Taxonomy" id="13616"/>
    <lineage>
        <taxon>Eukaryota</taxon>
        <taxon>Metazoa</taxon>
        <taxon>Chordata</taxon>
        <taxon>Craniata</taxon>
        <taxon>Vertebrata</taxon>
        <taxon>Euteleostomi</taxon>
        <taxon>Mammalia</taxon>
        <taxon>Metatheria</taxon>
        <taxon>Didelphimorphia</taxon>
        <taxon>Didelphidae</taxon>
        <taxon>Monodelphis</taxon>
    </lineage>
</organism>
<evidence type="ECO:0000256" key="12">
    <source>
        <dbReference type="ARBA" id="ARBA00023273"/>
    </source>
</evidence>
<proteinExistence type="inferred from homology"/>
<accession>F7GFM8</accession>
<dbReference type="RefSeq" id="XP_007492859.1">
    <property type="nucleotide sequence ID" value="XM_007492797.3"/>
</dbReference>
<dbReference type="InterPro" id="IPR048256">
    <property type="entry name" value="Tektin-like"/>
</dbReference>
<comment type="similarity">
    <text evidence="3 15">Belongs to the tektin family.</text>
</comment>
<dbReference type="FunCoup" id="F7GFM8">
    <property type="interactions" value="68"/>
</dbReference>
<comment type="function">
    <text evidence="13">Microtubule inner protein (MIP) part of the dynein-decorated doublet microtubules (DMTs) in cilia and flagellar axoneme. Plays a key role in the assembly or attachment of the inner dynein arm to microtubules in sperm flagella and tracheal cilia. Forms filamentous polymers in the walls of ciliary and flagellar microtubules.</text>
</comment>
<dbReference type="Pfam" id="PF03148">
    <property type="entry name" value="Tektin"/>
    <property type="match status" value="1"/>
</dbReference>
<dbReference type="GO" id="GO:0060294">
    <property type="term" value="P:cilium movement involved in cell motility"/>
    <property type="evidence" value="ECO:0000318"/>
    <property type="project" value="GO_Central"/>
</dbReference>
<dbReference type="GO" id="GO:0036159">
    <property type="term" value="P:inner dynein arm assembly"/>
    <property type="evidence" value="ECO:0007669"/>
    <property type="project" value="Ensembl"/>
</dbReference>
<dbReference type="GO" id="GO:0005815">
    <property type="term" value="C:microtubule organizing center"/>
    <property type="evidence" value="ECO:0007669"/>
    <property type="project" value="UniProtKB-SubCell"/>
</dbReference>
<evidence type="ECO:0000256" key="4">
    <source>
        <dbReference type="ARBA" id="ARBA00022490"/>
    </source>
</evidence>
<evidence type="ECO:0000256" key="9">
    <source>
        <dbReference type="ARBA" id="ARBA00023054"/>
    </source>
</evidence>
<dbReference type="PANTHER" id="PTHR19960:SF29">
    <property type="entry name" value="TEKTIN-2"/>
    <property type="match status" value="1"/>
</dbReference>
<keyword evidence="18" id="KW-1185">Reference proteome</keyword>
<evidence type="ECO:0000313" key="17">
    <source>
        <dbReference type="Ensembl" id="ENSMODP00000022295.3"/>
    </source>
</evidence>